<dbReference type="Proteomes" id="UP000220251">
    <property type="component" value="Unassembled WGS sequence"/>
</dbReference>
<keyword evidence="3" id="KW-1185">Reference proteome</keyword>
<dbReference type="EMBL" id="CWGJ01000005">
    <property type="protein sequence ID" value="CRX37614.1"/>
    <property type="molecule type" value="Genomic_DNA"/>
</dbReference>
<dbReference type="InterPro" id="IPR050664">
    <property type="entry name" value="Octanoyltrans_LipM/LipL"/>
</dbReference>
<dbReference type="InterPro" id="IPR045864">
    <property type="entry name" value="aa-tRNA-synth_II/BPL/LPL"/>
</dbReference>
<dbReference type="PANTHER" id="PTHR43679">
    <property type="entry name" value="OCTANOYLTRANSFERASE LIPM-RELATED"/>
    <property type="match status" value="1"/>
</dbReference>
<evidence type="ECO:0000313" key="3">
    <source>
        <dbReference type="Proteomes" id="UP000220251"/>
    </source>
</evidence>
<dbReference type="GO" id="GO:0016874">
    <property type="term" value="F:ligase activity"/>
    <property type="evidence" value="ECO:0007669"/>
    <property type="project" value="UniProtKB-KW"/>
</dbReference>
<dbReference type="EC" id="2.7.7.63" evidence="2"/>
<dbReference type="GO" id="GO:0016779">
    <property type="term" value="F:nucleotidyltransferase activity"/>
    <property type="evidence" value="ECO:0007669"/>
    <property type="project" value="UniProtKB-KW"/>
</dbReference>
<reference evidence="3" key="1">
    <citation type="submission" date="2015-06" db="EMBL/GenBank/DDBJ databases">
        <authorList>
            <person name="Bertelli C."/>
        </authorList>
    </citation>
    <scope>NUCLEOTIDE SEQUENCE [LARGE SCALE GENOMIC DNA]</scope>
    <source>
        <strain evidence="3">CRIB-30</strain>
    </source>
</reference>
<feature type="domain" description="BPL/LPL catalytic" evidence="1">
    <location>
        <begin position="21"/>
        <end position="197"/>
    </location>
</feature>
<dbReference type="InterPro" id="IPR004143">
    <property type="entry name" value="BPL_LPL_catalytic"/>
</dbReference>
<gene>
    <name evidence="2" type="ORF">ELAC_0253</name>
</gene>
<keyword evidence="2" id="KW-0548">Nucleotidyltransferase</keyword>
<dbReference type="Pfam" id="PF21948">
    <property type="entry name" value="LplA-B_cat"/>
    <property type="match status" value="1"/>
</dbReference>
<evidence type="ECO:0000313" key="2">
    <source>
        <dbReference type="EMBL" id="CRX37614.1"/>
    </source>
</evidence>
<proteinExistence type="predicted"/>
<protein>
    <submittedName>
        <fullName evidence="2">Putative lipoate-protein ligase A</fullName>
        <ecNumber evidence="2">2.7.7.63</ecNumber>
    </submittedName>
</protein>
<dbReference type="RefSeq" id="WP_098037477.1">
    <property type="nucleotide sequence ID" value="NZ_CWGJ01000005.1"/>
</dbReference>
<name>A0A0H5DQ18_9BACT</name>
<dbReference type="SUPFAM" id="SSF55681">
    <property type="entry name" value="Class II aaRS and biotin synthetases"/>
    <property type="match status" value="1"/>
</dbReference>
<accession>A0A0H5DQ18</accession>
<evidence type="ECO:0000259" key="1">
    <source>
        <dbReference type="Pfam" id="PF21948"/>
    </source>
</evidence>
<dbReference type="PANTHER" id="PTHR43679:SF2">
    <property type="entry name" value="OCTANOYL-[GCVH]:PROTEIN N-OCTANOYLTRANSFERASE"/>
    <property type="match status" value="1"/>
</dbReference>
<keyword evidence="2" id="KW-0436">Ligase</keyword>
<dbReference type="Gene3D" id="3.30.930.10">
    <property type="entry name" value="Bira Bifunctional Protein, Domain 2"/>
    <property type="match status" value="1"/>
</dbReference>
<sequence>MTCSRETHHTLHVMDSGVLPAQENMDLDFALLNGLENTPRTLIRFYQFPPASCTHGLFMKPELFFDREAVAKMDMQIAKRPTGGGLIFHTFDFTFSFLMPIDHPVFPQNVKESYRLINSHALRAVKEVFAVEPELAADGEKTGSPLGGFCLAKATVYDIMLHGKKIGGAAQRRTKSGLLHQASITLALPESDLLHALLPGHPQIVSAMLSSSCPLLKTSPPSPPSLEAARSALRKSLIASFTPLFTLS</sequence>
<dbReference type="AlphaFoldDB" id="A0A0H5DQ18"/>
<keyword evidence="2" id="KW-0808">Transferase</keyword>
<organism evidence="2 3">
    <name type="scientific">Estrella lausannensis</name>
    <dbReference type="NCBI Taxonomy" id="483423"/>
    <lineage>
        <taxon>Bacteria</taxon>
        <taxon>Pseudomonadati</taxon>
        <taxon>Chlamydiota</taxon>
        <taxon>Chlamydiia</taxon>
        <taxon>Parachlamydiales</taxon>
        <taxon>Candidatus Criblamydiaceae</taxon>
        <taxon>Estrella</taxon>
    </lineage>
</organism>